<protein>
    <submittedName>
        <fullName evidence="1">Uncharacterized protein</fullName>
    </submittedName>
</protein>
<dbReference type="Proteomes" id="UP000037843">
    <property type="component" value="Unassembled WGS sequence"/>
</dbReference>
<sequence length="134" mass="14363">MTAFDGPHLTGAMLSAALLDSLLQGDDALLKRRDRGCGPTGYGVKNGDSFVSVLRDVAGDPVAERAGGFESIRDVVVEKIKFFGHNNLLTLHGLSTRYVAGAILAASRWLQRKAWVRRAVLTARPSGTIKEAEA</sequence>
<dbReference type="EMBL" id="LJFO01000003">
    <property type="protein sequence ID" value="KPG14506.1"/>
    <property type="molecule type" value="Genomic_DNA"/>
</dbReference>
<dbReference type="Proteomes" id="UP000037962">
    <property type="component" value="Unassembled WGS sequence"/>
</dbReference>
<gene>
    <name evidence="1" type="ORF">AN908_08295</name>
    <name evidence="2" type="ORF">AN912_19455</name>
</gene>
<evidence type="ECO:0000313" key="4">
    <source>
        <dbReference type="Proteomes" id="UP000037962"/>
    </source>
</evidence>
<comment type="caution">
    <text evidence="1">The sequence shown here is derived from an EMBL/GenBank/DDBJ whole genome shotgun (WGS) entry which is preliminary data.</text>
</comment>
<proteinExistence type="predicted"/>
<dbReference type="AlphaFoldDB" id="A0A7V8LR99"/>
<evidence type="ECO:0000313" key="2">
    <source>
        <dbReference type="EMBL" id="KPG30216.1"/>
    </source>
</evidence>
<dbReference type="EMBL" id="LJFS01000027">
    <property type="protein sequence ID" value="KPG30216.1"/>
    <property type="molecule type" value="Genomic_DNA"/>
</dbReference>
<name>A0A7V8LR99_9MYCO</name>
<organism evidence="1 3">
    <name type="scientific">Mycobacteroides immunogenum</name>
    <dbReference type="NCBI Taxonomy" id="83262"/>
    <lineage>
        <taxon>Bacteria</taxon>
        <taxon>Bacillati</taxon>
        <taxon>Actinomycetota</taxon>
        <taxon>Actinomycetes</taxon>
        <taxon>Mycobacteriales</taxon>
        <taxon>Mycobacteriaceae</taxon>
        <taxon>Mycobacteroides</taxon>
    </lineage>
</organism>
<dbReference type="KEGG" id="miz:BAB75_09300"/>
<keyword evidence="4" id="KW-1185">Reference proteome</keyword>
<accession>A0A7V8LR99</accession>
<reference evidence="3 4" key="1">
    <citation type="submission" date="2015-09" db="EMBL/GenBank/DDBJ databases">
        <title>Genome Sequences of Mycobacterium immunogenum Isolates, Recuperated from a Chloraminated Drinking Water Distribution System Simulator Subjected to Episodes of Nitrification.</title>
        <authorList>
            <person name="Gomez-Alvarez V."/>
            <person name="Revetta R.P."/>
        </authorList>
    </citation>
    <scope>NUCLEOTIDE SEQUENCE [LARGE SCALE GENOMIC DNA]</scope>
    <source>
        <strain evidence="1 3">H008</strain>
        <strain evidence="2 4">H076</strain>
    </source>
</reference>
<evidence type="ECO:0000313" key="1">
    <source>
        <dbReference type="EMBL" id="KPG14506.1"/>
    </source>
</evidence>
<evidence type="ECO:0000313" key="3">
    <source>
        <dbReference type="Proteomes" id="UP000037843"/>
    </source>
</evidence>
<dbReference type="RefSeq" id="WP_043075851.1">
    <property type="nucleotide sequence ID" value="NZ_CP011530.1"/>
</dbReference>
<dbReference type="GeneID" id="45764095"/>